<protein>
    <submittedName>
        <fullName evidence="1">Integrase</fullName>
    </submittedName>
</protein>
<keyword evidence="2" id="KW-1185">Reference proteome</keyword>
<reference evidence="1 2" key="1">
    <citation type="submission" date="2020-08" db="EMBL/GenBank/DDBJ databases">
        <title>Novel species isolated from subtropical streams in China.</title>
        <authorList>
            <person name="Lu H."/>
        </authorList>
    </citation>
    <scope>NUCLEOTIDE SEQUENCE [LARGE SCALE GENOMIC DNA]</scope>
    <source>
        <strain evidence="1 2">NL8W</strain>
    </source>
</reference>
<comment type="caution">
    <text evidence="1">The sequence shown here is derived from an EMBL/GenBank/DDBJ whole genome shotgun (WGS) entry which is preliminary data.</text>
</comment>
<dbReference type="EMBL" id="JACOFX010000003">
    <property type="protein sequence ID" value="MBC3907885.1"/>
    <property type="molecule type" value="Genomic_DNA"/>
</dbReference>
<gene>
    <name evidence="1" type="ORF">H8L47_09930</name>
</gene>
<organism evidence="1 2">
    <name type="scientific">Undibacterium umbellatum</name>
    <dbReference type="NCBI Taxonomy" id="2762300"/>
    <lineage>
        <taxon>Bacteria</taxon>
        <taxon>Pseudomonadati</taxon>
        <taxon>Pseudomonadota</taxon>
        <taxon>Betaproteobacteria</taxon>
        <taxon>Burkholderiales</taxon>
        <taxon>Oxalobacteraceae</taxon>
        <taxon>Undibacterium</taxon>
    </lineage>
</organism>
<dbReference type="Proteomes" id="UP000646911">
    <property type="component" value="Unassembled WGS sequence"/>
</dbReference>
<dbReference type="InterPro" id="IPR010270">
    <property type="entry name" value="Phage_P2_GpM"/>
</dbReference>
<proteinExistence type="predicted"/>
<evidence type="ECO:0000313" key="1">
    <source>
        <dbReference type="EMBL" id="MBC3907885.1"/>
    </source>
</evidence>
<dbReference type="RefSeq" id="WP_186953424.1">
    <property type="nucleotide sequence ID" value="NZ_JACOFX010000003.1"/>
</dbReference>
<accession>A0ABR6Z972</accession>
<dbReference type="Pfam" id="PF05944">
    <property type="entry name" value="Phage_term_smal"/>
    <property type="match status" value="1"/>
</dbReference>
<sequence length="245" mass="27058">MSHTSLAMRHFARITAERANAQSNQGGELTGNAYELMLAKLINDKQRLKAIKSIQRKIELKREILPEYDDWINGALESGNGAQDQVLTTVLVWHIDAGTYARALDIAQYCLVHNLSLPDQYARDVSTLLLDEIPGAYLEGRFESPAAAVETLRAVQLLTVNADVPDQASAKLYKALGYAQIGKMGNGDIDFDQLPEEAASKALDNLRRALDLFQNIGVKKDIERLERRLKNIVGDEGGEKATPPT</sequence>
<name>A0ABR6Z972_9BURK</name>
<evidence type="ECO:0000313" key="2">
    <source>
        <dbReference type="Proteomes" id="UP000646911"/>
    </source>
</evidence>